<evidence type="ECO:0000313" key="2">
    <source>
        <dbReference type="Proteomes" id="UP000076925"/>
    </source>
</evidence>
<gene>
    <name evidence="1" type="ORF">WA1_17255</name>
</gene>
<accession>A0A139XAP7</accession>
<dbReference type="GO" id="GO:0047661">
    <property type="term" value="F:amino-acid racemase activity"/>
    <property type="evidence" value="ECO:0007669"/>
    <property type="project" value="InterPro"/>
</dbReference>
<name>A0A139XAP7_9CYAN</name>
<dbReference type="STRING" id="128403.WA1_17255"/>
<dbReference type="OrthoDB" id="9803739at2"/>
<organism evidence="1 2">
    <name type="scientific">Scytonema hofmannii PCC 7110</name>
    <dbReference type="NCBI Taxonomy" id="128403"/>
    <lineage>
        <taxon>Bacteria</taxon>
        <taxon>Bacillati</taxon>
        <taxon>Cyanobacteriota</taxon>
        <taxon>Cyanophyceae</taxon>
        <taxon>Nostocales</taxon>
        <taxon>Scytonemataceae</taxon>
        <taxon>Scytonema</taxon>
    </lineage>
</organism>
<dbReference type="AlphaFoldDB" id="A0A139XAP7"/>
<dbReference type="RefSeq" id="WP_081402898.1">
    <property type="nucleotide sequence ID" value="NZ_KQ976354.1"/>
</dbReference>
<evidence type="ECO:0000313" key="1">
    <source>
        <dbReference type="EMBL" id="KYC41777.1"/>
    </source>
</evidence>
<dbReference type="SUPFAM" id="SSF53681">
    <property type="entry name" value="Aspartate/glutamate racemase"/>
    <property type="match status" value="1"/>
</dbReference>
<sequence length="331" mass="37666">MKQKISCTSLKPKYHYCYENVEQAMTAMEKYRQQLCVIAHEKRRQGEVIADQSYPVEVIALRPKQIRLPPLLLLGGMGPLAGTIAFEQACQMFQDNREIVLFQACSLPDRTAIIEQTTRILSAFSQEHQIVVMLETAIREGLHYIYSISKPVQVIVLCNTAHYFFPKVWHRLQLNYPKIADKLQWVSLIESVMYHLQTSNLCQPLILGTSGTRLGHIYSQPLQQANIAYVEPSKMLQLTLMEGIYQGVKAFDRDIACQAGEKFFVQMLKTQPDFDCIIAGCSEIPCLFEWLKATSVDKVKQFLSQIEIIDPVQIALQCTAQSFEIVEAILG</sequence>
<proteinExistence type="predicted"/>
<keyword evidence="2" id="KW-1185">Reference proteome</keyword>
<dbReference type="Gene3D" id="3.40.50.1860">
    <property type="match status" value="2"/>
</dbReference>
<dbReference type="InterPro" id="IPR001920">
    <property type="entry name" value="Asp/Glu_race"/>
</dbReference>
<dbReference type="EMBL" id="ANNX02000020">
    <property type="protein sequence ID" value="KYC41777.1"/>
    <property type="molecule type" value="Genomic_DNA"/>
</dbReference>
<protein>
    <recommendedName>
        <fullName evidence="3">Aspartate racemase</fullName>
    </recommendedName>
</protein>
<comment type="caution">
    <text evidence="1">The sequence shown here is derived from an EMBL/GenBank/DDBJ whole genome shotgun (WGS) entry which is preliminary data.</text>
</comment>
<reference evidence="1 2" key="1">
    <citation type="journal article" date="2013" name="Genome Biol. Evol.">
        <title>Genomes of Stigonematalean cyanobacteria (subsection V) and the evolution of oxygenic photosynthesis from prokaryotes to plastids.</title>
        <authorList>
            <person name="Dagan T."/>
            <person name="Roettger M."/>
            <person name="Stucken K."/>
            <person name="Landan G."/>
            <person name="Koch R."/>
            <person name="Major P."/>
            <person name="Gould S.B."/>
            <person name="Goremykin V.V."/>
            <person name="Rippka R."/>
            <person name="Tandeau de Marsac N."/>
            <person name="Gugger M."/>
            <person name="Lockhart P.J."/>
            <person name="Allen J.F."/>
            <person name="Brune I."/>
            <person name="Maus I."/>
            <person name="Puhler A."/>
            <person name="Martin W.F."/>
        </authorList>
    </citation>
    <scope>NUCLEOTIDE SEQUENCE [LARGE SCALE GENOMIC DNA]</scope>
    <source>
        <strain evidence="1 2">PCC 7110</strain>
    </source>
</reference>
<evidence type="ECO:0008006" key="3">
    <source>
        <dbReference type="Google" id="ProtNLM"/>
    </source>
</evidence>
<dbReference type="Proteomes" id="UP000076925">
    <property type="component" value="Unassembled WGS sequence"/>
</dbReference>